<feature type="chain" id="PRO_5001804415" description="Lipoprotein" evidence="2">
    <location>
        <begin position="27"/>
        <end position="75"/>
    </location>
</feature>
<evidence type="ECO:0000313" key="4">
    <source>
        <dbReference type="Proteomes" id="UP000028709"/>
    </source>
</evidence>
<dbReference type="EMBL" id="JPRJ01000004">
    <property type="protein sequence ID" value="KFF29626.1"/>
    <property type="molecule type" value="Genomic_DNA"/>
</dbReference>
<evidence type="ECO:0000256" key="2">
    <source>
        <dbReference type="SAM" id="SignalP"/>
    </source>
</evidence>
<dbReference type="RefSeq" id="WP_131329495.1">
    <property type="nucleotide sequence ID" value="NZ_CP023049.2"/>
</dbReference>
<dbReference type="OrthoDB" id="1275081at2"/>
<feature type="region of interest" description="Disordered" evidence="1">
    <location>
        <begin position="27"/>
        <end position="75"/>
    </location>
</feature>
<dbReference type="Proteomes" id="UP000028709">
    <property type="component" value="Unassembled WGS sequence"/>
</dbReference>
<organism evidence="3 4">
    <name type="scientific">Chryseobacterium piperi</name>
    <dbReference type="NCBI Taxonomy" id="558152"/>
    <lineage>
        <taxon>Bacteria</taxon>
        <taxon>Pseudomonadati</taxon>
        <taxon>Bacteroidota</taxon>
        <taxon>Flavobacteriia</taxon>
        <taxon>Flavobacteriales</taxon>
        <taxon>Weeksellaceae</taxon>
        <taxon>Chryseobacterium group</taxon>
        <taxon>Chryseobacterium</taxon>
    </lineage>
</organism>
<proteinExistence type="predicted"/>
<accession>A0A086BL12</accession>
<keyword evidence="4" id="KW-1185">Reference proteome</keyword>
<evidence type="ECO:0000313" key="3">
    <source>
        <dbReference type="EMBL" id="KFF29626.1"/>
    </source>
</evidence>
<protein>
    <recommendedName>
        <fullName evidence="5">Lipoprotein</fullName>
    </recommendedName>
</protein>
<gene>
    <name evidence="3" type="ORF">IQ37_04200</name>
</gene>
<feature type="compositionally biased region" description="Polar residues" evidence="1">
    <location>
        <begin position="36"/>
        <end position="58"/>
    </location>
</feature>
<feature type="signal peptide" evidence="2">
    <location>
        <begin position="1"/>
        <end position="26"/>
    </location>
</feature>
<dbReference type="AlphaFoldDB" id="A0A086BL12"/>
<comment type="caution">
    <text evidence="3">The sequence shown here is derived from an EMBL/GenBank/DDBJ whole genome shotgun (WGS) entry which is preliminary data.</text>
</comment>
<sequence>MKKIISLKTFSIVALLAISTMLGSCRQDDESDFQKTETSSISKVNNSYQSKASVSMDLNESDPPVKNGTHWKTQN</sequence>
<keyword evidence="2" id="KW-0732">Signal</keyword>
<evidence type="ECO:0008006" key="5">
    <source>
        <dbReference type="Google" id="ProtNLM"/>
    </source>
</evidence>
<reference evidence="3 4" key="1">
    <citation type="submission" date="2014-07" db="EMBL/GenBank/DDBJ databases">
        <title>Genome of Chryseobacterium piperi CTM.</title>
        <authorList>
            <person name="Pipes S.E."/>
            <person name="Stropko S.J."/>
            <person name="Newman J.D."/>
        </authorList>
    </citation>
    <scope>NUCLEOTIDE SEQUENCE [LARGE SCALE GENOMIC DNA]</scope>
    <source>
        <strain evidence="3 4">CTM</strain>
    </source>
</reference>
<dbReference type="PROSITE" id="PS51257">
    <property type="entry name" value="PROKAR_LIPOPROTEIN"/>
    <property type="match status" value="1"/>
</dbReference>
<name>A0A086BL12_9FLAO</name>
<evidence type="ECO:0000256" key="1">
    <source>
        <dbReference type="SAM" id="MobiDB-lite"/>
    </source>
</evidence>